<dbReference type="AlphaFoldDB" id="A0A0R2AE54"/>
<dbReference type="STRING" id="1423813.FC26_GL000820"/>
<evidence type="ECO:0000313" key="2">
    <source>
        <dbReference type="Proteomes" id="UP000051733"/>
    </source>
</evidence>
<dbReference type="InterPro" id="IPR012865">
    <property type="entry name" value="DUF1642"/>
</dbReference>
<dbReference type="RefSeq" id="WP_083483731.1">
    <property type="nucleotide sequence ID" value="NZ_AYYY01000011.1"/>
</dbReference>
<sequence>MTKYIKTGTTEFEQFDGSDEMIGKYDIDPEQIGEGMPMYQLETLKGTIQIFIGDWIATGVEGEHWPVKDEIFQKTYKKLPVIPYSVAKYIEEVKRGETDLDQGEINIYGAIYGALDWDQASCKESDWIQAHSDEFARAWLDGYEVAEVEE</sequence>
<accession>A0A0R2AE54</accession>
<protein>
    <submittedName>
        <fullName evidence="1">Prophage Lp1 protein 31</fullName>
    </submittedName>
</protein>
<comment type="caution">
    <text evidence="1">The sequence shown here is derived from an EMBL/GenBank/DDBJ whole genome shotgun (WGS) entry which is preliminary data.</text>
</comment>
<dbReference type="OrthoDB" id="121684at2"/>
<evidence type="ECO:0000313" key="1">
    <source>
        <dbReference type="EMBL" id="KRM62089.1"/>
    </source>
</evidence>
<dbReference type="PATRIC" id="fig|1423813.3.peg.836"/>
<name>A0A0R2AE54_9LACO</name>
<dbReference type="Pfam" id="PF07852">
    <property type="entry name" value="DUF1642"/>
    <property type="match status" value="1"/>
</dbReference>
<gene>
    <name evidence="1" type="ORF">FC26_GL000820</name>
</gene>
<dbReference type="EMBL" id="AYYY01000011">
    <property type="protein sequence ID" value="KRM62089.1"/>
    <property type="molecule type" value="Genomic_DNA"/>
</dbReference>
<dbReference type="Proteomes" id="UP000051733">
    <property type="component" value="Unassembled WGS sequence"/>
</dbReference>
<proteinExistence type="predicted"/>
<organism evidence="1 2">
    <name type="scientific">Paucilactobacillus vaccinostercus DSM 20634</name>
    <dbReference type="NCBI Taxonomy" id="1423813"/>
    <lineage>
        <taxon>Bacteria</taxon>
        <taxon>Bacillati</taxon>
        <taxon>Bacillota</taxon>
        <taxon>Bacilli</taxon>
        <taxon>Lactobacillales</taxon>
        <taxon>Lactobacillaceae</taxon>
        <taxon>Paucilactobacillus</taxon>
    </lineage>
</organism>
<reference evidence="1 2" key="1">
    <citation type="journal article" date="2015" name="Genome Announc.">
        <title>Expanding the biotechnology potential of lactobacilli through comparative genomics of 213 strains and associated genera.</title>
        <authorList>
            <person name="Sun Z."/>
            <person name="Harris H.M."/>
            <person name="McCann A."/>
            <person name="Guo C."/>
            <person name="Argimon S."/>
            <person name="Zhang W."/>
            <person name="Yang X."/>
            <person name="Jeffery I.B."/>
            <person name="Cooney J.C."/>
            <person name="Kagawa T.F."/>
            <person name="Liu W."/>
            <person name="Song Y."/>
            <person name="Salvetti E."/>
            <person name="Wrobel A."/>
            <person name="Rasinkangas P."/>
            <person name="Parkhill J."/>
            <person name="Rea M.C."/>
            <person name="O'Sullivan O."/>
            <person name="Ritari J."/>
            <person name="Douillard F.P."/>
            <person name="Paul Ross R."/>
            <person name="Yang R."/>
            <person name="Briner A.E."/>
            <person name="Felis G.E."/>
            <person name="de Vos W.M."/>
            <person name="Barrangou R."/>
            <person name="Klaenhammer T.R."/>
            <person name="Caufield P.W."/>
            <person name="Cui Y."/>
            <person name="Zhang H."/>
            <person name="O'Toole P.W."/>
        </authorList>
    </citation>
    <scope>NUCLEOTIDE SEQUENCE [LARGE SCALE GENOMIC DNA]</scope>
    <source>
        <strain evidence="1 2">DSM 20634</strain>
    </source>
</reference>
<keyword evidence="2" id="KW-1185">Reference proteome</keyword>